<evidence type="ECO:0000313" key="3">
    <source>
        <dbReference type="Proteomes" id="UP001519460"/>
    </source>
</evidence>
<reference evidence="2 3" key="1">
    <citation type="journal article" date="2023" name="Sci. Data">
        <title>Genome assembly of the Korean intertidal mud-creeper Batillaria attramentaria.</title>
        <authorList>
            <person name="Patra A.K."/>
            <person name="Ho P.T."/>
            <person name="Jun S."/>
            <person name="Lee S.J."/>
            <person name="Kim Y."/>
            <person name="Won Y.J."/>
        </authorList>
    </citation>
    <scope>NUCLEOTIDE SEQUENCE [LARGE SCALE GENOMIC DNA]</scope>
    <source>
        <strain evidence="2">Wonlab-2016</strain>
    </source>
</reference>
<dbReference type="Proteomes" id="UP001519460">
    <property type="component" value="Unassembled WGS sequence"/>
</dbReference>
<feature type="region of interest" description="Disordered" evidence="1">
    <location>
        <begin position="76"/>
        <end position="108"/>
    </location>
</feature>
<organism evidence="2 3">
    <name type="scientific">Batillaria attramentaria</name>
    <dbReference type="NCBI Taxonomy" id="370345"/>
    <lineage>
        <taxon>Eukaryota</taxon>
        <taxon>Metazoa</taxon>
        <taxon>Spiralia</taxon>
        <taxon>Lophotrochozoa</taxon>
        <taxon>Mollusca</taxon>
        <taxon>Gastropoda</taxon>
        <taxon>Caenogastropoda</taxon>
        <taxon>Sorbeoconcha</taxon>
        <taxon>Cerithioidea</taxon>
        <taxon>Batillariidae</taxon>
        <taxon>Batillaria</taxon>
    </lineage>
</organism>
<comment type="caution">
    <text evidence="2">The sequence shown here is derived from an EMBL/GenBank/DDBJ whole genome shotgun (WGS) entry which is preliminary data.</text>
</comment>
<dbReference type="AlphaFoldDB" id="A0ABD0JWX5"/>
<evidence type="ECO:0000256" key="1">
    <source>
        <dbReference type="SAM" id="MobiDB-lite"/>
    </source>
</evidence>
<sequence length="108" mass="11688">MDKDNSRSLSLRRTPCPQFLFHRDTQPYRSLDYGVAITDQDFPPRGGHVGGSRVAGEESLFLLLVESLDGLGGPLGTDVCQQGSSPTRKEHSGAPECISTPPQLGHCH</sequence>
<dbReference type="EMBL" id="JACVVK020000308">
    <property type="protein sequence ID" value="KAK7479206.1"/>
    <property type="molecule type" value="Genomic_DNA"/>
</dbReference>
<evidence type="ECO:0000313" key="2">
    <source>
        <dbReference type="EMBL" id="KAK7479206.1"/>
    </source>
</evidence>
<accession>A0ABD0JWX5</accession>
<protein>
    <submittedName>
        <fullName evidence="2">Uncharacterized protein</fullName>
    </submittedName>
</protein>
<keyword evidence="3" id="KW-1185">Reference proteome</keyword>
<gene>
    <name evidence="2" type="ORF">BaRGS_00029550</name>
</gene>
<name>A0ABD0JWX5_9CAEN</name>
<proteinExistence type="predicted"/>